<keyword evidence="1" id="KW-0472">Membrane</keyword>
<protein>
    <submittedName>
        <fullName evidence="2">Uncharacterized protein</fullName>
    </submittedName>
</protein>
<feature type="transmembrane region" description="Helical" evidence="1">
    <location>
        <begin position="52"/>
        <end position="69"/>
    </location>
</feature>
<feature type="transmembrane region" description="Helical" evidence="1">
    <location>
        <begin position="21"/>
        <end position="40"/>
    </location>
</feature>
<sequence length="554" mass="64902">MNNLKHSIVFLKRVWLNYKTDLILFFSLLALGELVLLFGHIDASSLFSIDEILLAILLPLVFFLVSPGASDPITPFDKKVIFEKIINSRRIFWIIILLVVPPLFWGKFQGNILEFIFLIYVLGIFAVLEIFLRSYRWIASSSVAKQSFRNRMRLDFLRTSMARGKVDPSELWQDFFNQRNFVQQYNSSDDHSFKLTFIFDYDFTKELFDTIKSLRSNPLYDRQNNGTINNLLRLLNDNLGSVMKDPISFDQISDFYFFVLENYSSTKGNGFLNLDIDFIWLRSVFSNYIKLVFSSQDPDNMNKFSFFDTIEKKFNQSIGTKQQANTKEQDKAINLFESFVRNNASTIFDAYDGTGDFSFPTEWMMDESVLNKSDTSSLSFAEKSHQTIKYAWFRSYTRWIFNTNLFVSYDPNVPLSFSDNKQQKISEAVLGYFDLMLWSDLLMLLKFVIRSYPGTATDEEFQDAFGKLFNKSKTFGDFPQLLQIIDAPSRDERSLTYDLAISEFPELKDTESLRRILEFLRSENTEKKFRNDQRKLGLIAKYSYEIQELIDKKQ</sequence>
<comment type="caution">
    <text evidence="2">The sequence shown here is derived from an EMBL/GenBank/DDBJ whole genome shotgun (WGS) entry which is preliminary data.</text>
</comment>
<evidence type="ECO:0000256" key="1">
    <source>
        <dbReference type="SAM" id="Phobius"/>
    </source>
</evidence>
<dbReference type="Proteomes" id="UP001167919">
    <property type="component" value="Unassembled WGS sequence"/>
</dbReference>
<feature type="transmembrane region" description="Helical" evidence="1">
    <location>
        <begin position="90"/>
        <end position="106"/>
    </location>
</feature>
<dbReference type="AlphaFoldDB" id="A0AAJ1VQV3"/>
<feature type="transmembrane region" description="Helical" evidence="1">
    <location>
        <begin position="112"/>
        <end position="132"/>
    </location>
</feature>
<organism evidence="2 3">
    <name type="scientific">Oenococcus sicerae</name>
    <dbReference type="NCBI Taxonomy" id="2203724"/>
    <lineage>
        <taxon>Bacteria</taxon>
        <taxon>Bacillati</taxon>
        <taxon>Bacillota</taxon>
        <taxon>Bacilli</taxon>
        <taxon>Lactobacillales</taxon>
        <taxon>Lactobacillaceae</taxon>
        <taxon>Oenococcus</taxon>
    </lineage>
</organism>
<dbReference type="EMBL" id="SDWY01000003">
    <property type="protein sequence ID" value="MDN6900667.1"/>
    <property type="molecule type" value="Genomic_DNA"/>
</dbReference>
<reference evidence="2" key="1">
    <citation type="submission" date="2019-01" db="EMBL/GenBank/DDBJ databases">
        <title>Oenococcus sicerae UCMA17102.</title>
        <authorList>
            <person name="Cousin F.J."/>
            <person name="Le Guellec R."/>
            <person name="Cretenet M."/>
        </authorList>
    </citation>
    <scope>NUCLEOTIDE SEQUENCE</scope>
    <source>
        <strain evidence="2">UCMA17102</strain>
    </source>
</reference>
<name>A0AAJ1VQV3_9LACO</name>
<dbReference type="RefSeq" id="WP_301711318.1">
    <property type="nucleotide sequence ID" value="NZ_SDWY01000003.1"/>
</dbReference>
<proteinExistence type="predicted"/>
<gene>
    <name evidence="2" type="ORF">EVC35_06570</name>
</gene>
<keyword evidence="1" id="KW-0812">Transmembrane</keyword>
<evidence type="ECO:0000313" key="2">
    <source>
        <dbReference type="EMBL" id="MDN6900667.1"/>
    </source>
</evidence>
<accession>A0AAJ1VQV3</accession>
<keyword evidence="1" id="KW-1133">Transmembrane helix</keyword>
<evidence type="ECO:0000313" key="3">
    <source>
        <dbReference type="Proteomes" id="UP001167919"/>
    </source>
</evidence>